<evidence type="ECO:0000313" key="1">
    <source>
        <dbReference type="EMBL" id="CAL1374443.1"/>
    </source>
</evidence>
<protein>
    <submittedName>
        <fullName evidence="1">Uncharacterized protein</fullName>
    </submittedName>
</protein>
<gene>
    <name evidence="1" type="ORF">LTRI10_LOCUS16308</name>
</gene>
<dbReference type="InterPro" id="IPR007750">
    <property type="entry name" value="DUF674"/>
</dbReference>
<dbReference type="Proteomes" id="UP001497516">
    <property type="component" value="Chromosome 3"/>
</dbReference>
<name>A0AAV2DMK6_9ROSI</name>
<dbReference type="PANTHER" id="PTHR33103">
    <property type="entry name" value="OS01G0153900 PROTEIN"/>
    <property type="match status" value="1"/>
</dbReference>
<dbReference type="EMBL" id="OZ034816">
    <property type="protein sequence ID" value="CAL1374443.1"/>
    <property type="molecule type" value="Genomic_DNA"/>
</dbReference>
<accession>A0AAV2DMK6</accession>
<evidence type="ECO:0000313" key="2">
    <source>
        <dbReference type="Proteomes" id="UP001497516"/>
    </source>
</evidence>
<dbReference type="AlphaFoldDB" id="A0AAV2DMK6"/>
<organism evidence="1 2">
    <name type="scientific">Linum trigynum</name>
    <dbReference type="NCBI Taxonomy" id="586398"/>
    <lineage>
        <taxon>Eukaryota</taxon>
        <taxon>Viridiplantae</taxon>
        <taxon>Streptophyta</taxon>
        <taxon>Embryophyta</taxon>
        <taxon>Tracheophyta</taxon>
        <taxon>Spermatophyta</taxon>
        <taxon>Magnoliopsida</taxon>
        <taxon>eudicotyledons</taxon>
        <taxon>Gunneridae</taxon>
        <taxon>Pentapetalae</taxon>
        <taxon>rosids</taxon>
        <taxon>fabids</taxon>
        <taxon>Malpighiales</taxon>
        <taxon>Linaceae</taxon>
        <taxon>Linum</taxon>
    </lineage>
</organism>
<proteinExistence type="predicted"/>
<dbReference type="Pfam" id="PF05056">
    <property type="entry name" value="DUF674"/>
    <property type="match status" value="1"/>
</dbReference>
<keyword evidence="2" id="KW-1185">Reference proteome</keyword>
<sequence>MVLNMFTSINGNWKSVHPDIHRTQKKKEEIKRIDIITAEDPTITTTKIKLKLMIDKARNKVLFAEGEKEFVDLLIYILSLPLAAVANYSAAPSNITKLYDSVKLLEPGHLKPADPLDHSKLKLDLVPCLCLTC</sequence>
<reference evidence="1 2" key="1">
    <citation type="submission" date="2024-04" db="EMBL/GenBank/DDBJ databases">
        <authorList>
            <person name="Fracassetti M."/>
        </authorList>
    </citation>
    <scope>NUCLEOTIDE SEQUENCE [LARGE SCALE GENOMIC DNA]</scope>
</reference>